<gene>
    <name evidence="18" type="primary">pepN</name>
    <name evidence="18" type="ORF">V1Y59_06155</name>
</gene>
<sequence>MTAPNLTRDQAKERAATLDVGNYAIELDLTDGDGAPGLNTFRSVTTVTFTATSGASSFIDLVAPTLISATLNGTELDVSDFDESAGIPLPNLAADNTLTVVADCAYSNTGEGLHRFVDPTDDAVYLYSQFETADAKRMFACFDQPDLKATYTVTVTAPDDWKVISNAAVVNTLKAETGPNGGTVHRFRETPLMSTYLVALIAGPYAEWTDTYSDDHGTIPLGIYCRTSLAEHMDAERLFTETKQGFGFYHKNFGIPYAFGKYDQLFVPEFNAGAMENAGAVTFLEDYVFRSRVTKYLYERRAETVLHEMAHMWFGDLVTMQWWDDLWLNESFATFASVLCQSEATEYTNAWTTFANVEKSWAYRQDQLPSTHPVAADIPDIAAVEVNFDGITYAKGASVLKQLVAYVGLEDFLAGLRDYFTAHEFGNATFSDLLTALEKSSGRDLSDWGTQWLKTTGINVIRPDFEVDDDGRFTRFTIVQDGARPGEGETRVHRLRVGVYDDNGSGALERTQSVELDVEGERTDVADLVGVPRGALILLNDDDLTYASVRLDPDSLATATSRVGDIVDPMPRTLVWSAAWEMTRQAEMAARDFIELVQRGIAAESEIGVVQRVLMQATSALEAYADPEWVAATGRPSFSARMLELARASEAGSDHQLAFVNTLLGGRLNEDQIPVAQALLDEADPAEHGLPGLVVDTDMRWKLVRALATAGAIDTDPASSPVIDAEAARDNTATGQRQAAAARSSRPLPEAKAEAWTQATEDDSLSNIYTRTMIEGFARPGQSGMLGEYVAKYFAAVPDLWARRSSEVAQTVVVGLYPHWAIDDDGLAAADAFLAGDHPPALKRLISEGRDTVARSLRARRFDAESAS</sequence>
<dbReference type="InterPro" id="IPR014782">
    <property type="entry name" value="Peptidase_M1_dom"/>
</dbReference>
<dbReference type="PANTHER" id="PTHR11533:SF174">
    <property type="entry name" value="PUROMYCIN-SENSITIVE AMINOPEPTIDASE-RELATED"/>
    <property type="match status" value="1"/>
</dbReference>
<dbReference type="InterPro" id="IPR012778">
    <property type="entry name" value="Pept_M1_aminopeptidase"/>
</dbReference>
<dbReference type="InterPro" id="IPR027268">
    <property type="entry name" value="Peptidase_M4/M1_CTD_sf"/>
</dbReference>
<evidence type="ECO:0000313" key="19">
    <source>
        <dbReference type="Proteomes" id="UP001335729"/>
    </source>
</evidence>
<dbReference type="InterPro" id="IPR042097">
    <property type="entry name" value="Aminopeptidase_N-like_N_sf"/>
</dbReference>
<comment type="caution">
    <text evidence="18">The sequence shown here is derived from an EMBL/GenBank/DDBJ whole genome shotgun (WGS) entry which is preliminary data.</text>
</comment>
<dbReference type="InterPro" id="IPR045357">
    <property type="entry name" value="Aminopeptidase_N-like_N"/>
</dbReference>
<feature type="domain" description="ERAP1-like C-terminal" evidence="16">
    <location>
        <begin position="536"/>
        <end position="855"/>
    </location>
</feature>
<dbReference type="EC" id="3.4.11.2" evidence="4"/>
<dbReference type="Gene3D" id="2.60.40.1730">
    <property type="entry name" value="tricorn interacting facor f3 domain"/>
    <property type="match status" value="1"/>
</dbReference>
<dbReference type="GO" id="GO:0016285">
    <property type="term" value="F:alanyl aminopeptidase activity"/>
    <property type="evidence" value="ECO:0007669"/>
    <property type="project" value="UniProtKB-EC"/>
</dbReference>
<evidence type="ECO:0000256" key="12">
    <source>
        <dbReference type="ARBA" id="ARBA00029811"/>
    </source>
</evidence>
<dbReference type="PANTHER" id="PTHR11533">
    <property type="entry name" value="PROTEASE M1 ZINC METALLOPROTEASE"/>
    <property type="match status" value="1"/>
</dbReference>
<feature type="region of interest" description="Disordered" evidence="14">
    <location>
        <begin position="729"/>
        <end position="750"/>
    </location>
</feature>
<evidence type="ECO:0000256" key="6">
    <source>
        <dbReference type="ARBA" id="ARBA00022438"/>
    </source>
</evidence>
<dbReference type="Pfam" id="PF17900">
    <property type="entry name" value="Peptidase_M1_N"/>
    <property type="match status" value="1"/>
</dbReference>
<keyword evidence="10" id="KW-0862">Zinc</keyword>
<dbReference type="Pfam" id="PF01433">
    <property type="entry name" value="Peptidase_M1"/>
    <property type="match status" value="1"/>
</dbReference>
<name>A0ABU7MQP6_9ACTN</name>
<evidence type="ECO:0000256" key="1">
    <source>
        <dbReference type="ARBA" id="ARBA00000098"/>
    </source>
</evidence>
<dbReference type="InterPro" id="IPR024571">
    <property type="entry name" value="ERAP1-like_C_dom"/>
</dbReference>
<dbReference type="Gene3D" id="1.10.390.10">
    <property type="entry name" value="Neutral Protease Domain 2"/>
    <property type="match status" value="1"/>
</dbReference>
<evidence type="ECO:0000256" key="5">
    <source>
        <dbReference type="ARBA" id="ARBA00015611"/>
    </source>
</evidence>
<comment type="cofactor">
    <cofactor evidence="2">
        <name>Zn(2+)</name>
        <dbReference type="ChEBI" id="CHEBI:29105"/>
    </cofactor>
</comment>
<evidence type="ECO:0000256" key="4">
    <source>
        <dbReference type="ARBA" id="ARBA00012564"/>
    </source>
</evidence>
<keyword evidence="6 18" id="KW-0031">Aminopeptidase</keyword>
<evidence type="ECO:0000256" key="3">
    <source>
        <dbReference type="ARBA" id="ARBA00010136"/>
    </source>
</evidence>
<organism evidence="18 19">
    <name type="scientific">Gordonia prachuapensis</name>
    <dbReference type="NCBI Taxonomy" id="3115651"/>
    <lineage>
        <taxon>Bacteria</taxon>
        <taxon>Bacillati</taxon>
        <taxon>Actinomycetota</taxon>
        <taxon>Actinomycetes</taxon>
        <taxon>Mycobacteriales</taxon>
        <taxon>Gordoniaceae</taxon>
        <taxon>Gordonia</taxon>
    </lineage>
</organism>
<evidence type="ECO:0000256" key="2">
    <source>
        <dbReference type="ARBA" id="ARBA00001947"/>
    </source>
</evidence>
<comment type="catalytic activity">
    <reaction evidence="1">
        <text>Release of an N-terminal amino acid, Xaa-|-Yaa- from a peptide, amide or arylamide. Xaa is preferably Ala, but may be most amino acids including Pro (slow action). When a terminal hydrophobic residue is followed by a prolyl residue, the two may be released as an intact Xaa-Pro dipeptide.</text>
        <dbReference type="EC" id="3.4.11.2"/>
    </reaction>
</comment>
<protein>
    <recommendedName>
        <fullName evidence="5">Aminopeptidase N</fullName>
        <ecNumber evidence="4">3.4.11.2</ecNumber>
    </recommendedName>
    <alternativeName>
        <fullName evidence="12">Alanine aminopeptidase</fullName>
    </alternativeName>
    <alternativeName>
        <fullName evidence="13">Lysyl aminopeptidase</fullName>
    </alternativeName>
</protein>
<keyword evidence="19" id="KW-1185">Reference proteome</keyword>
<dbReference type="EMBL" id="JAZDUE010000004">
    <property type="protein sequence ID" value="MEE4022653.1"/>
    <property type="molecule type" value="Genomic_DNA"/>
</dbReference>
<evidence type="ECO:0000256" key="14">
    <source>
        <dbReference type="SAM" id="MobiDB-lite"/>
    </source>
</evidence>
<evidence type="ECO:0000256" key="7">
    <source>
        <dbReference type="ARBA" id="ARBA00022670"/>
    </source>
</evidence>
<evidence type="ECO:0000256" key="9">
    <source>
        <dbReference type="ARBA" id="ARBA00022801"/>
    </source>
</evidence>
<dbReference type="NCBIfam" id="TIGR02412">
    <property type="entry name" value="pepN_strep_liv"/>
    <property type="match status" value="1"/>
</dbReference>
<keyword evidence="9 18" id="KW-0378">Hydrolase</keyword>
<dbReference type="PRINTS" id="PR00756">
    <property type="entry name" value="ALADIPTASE"/>
</dbReference>
<dbReference type="Pfam" id="PF11838">
    <property type="entry name" value="ERAP1_C"/>
    <property type="match status" value="1"/>
</dbReference>
<evidence type="ECO:0000259" key="16">
    <source>
        <dbReference type="Pfam" id="PF11838"/>
    </source>
</evidence>
<keyword evidence="11" id="KW-0482">Metalloprotease</keyword>
<proteinExistence type="inferred from homology"/>
<comment type="similarity">
    <text evidence="3">Belongs to the peptidase M1 family.</text>
</comment>
<dbReference type="CDD" id="cd09602">
    <property type="entry name" value="M1_APN"/>
    <property type="match status" value="1"/>
</dbReference>
<dbReference type="Proteomes" id="UP001335729">
    <property type="component" value="Unassembled WGS sequence"/>
</dbReference>
<reference evidence="18 19" key="1">
    <citation type="submission" date="2024-01" db="EMBL/GenBank/DDBJ databases">
        <title>Draft genome sequence of Gordonia sp. PKS22-38.</title>
        <authorList>
            <person name="Suphannarot A."/>
            <person name="Mingma R."/>
        </authorList>
    </citation>
    <scope>NUCLEOTIDE SEQUENCE [LARGE SCALE GENOMIC DNA]</scope>
    <source>
        <strain evidence="18 19">PKS22-38</strain>
    </source>
</reference>
<dbReference type="SUPFAM" id="SSF55486">
    <property type="entry name" value="Metalloproteases ('zincins'), catalytic domain"/>
    <property type="match status" value="1"/>
</dbReference>
<evidence type="ECO:0000256" key="11">
    <source>
        <dbReference type="ARBA" id="ARBA00023049"/>
    </source>
</evidence>
<evidence type="ECO:0000313" key="18">
    <source>
        <dbReference type="EMBL" id="MEE4022653.1"/>
    </source>
</evidence>
<dbReference type="RefSeq" id="WP_330503955.1">
    <property type="nucleotide sequence ID" value="NZ_JAZDUE010000004.1"/>
</dbReference>
<feature type="domain" description="Aminopeptidase N-like N-terminal" evidence="17">
    <location>
        <begin position="106"/>
        <end position="197"/>
    </location>
</feature>
<dbReference type="InterPro" id="IPR050344">
    <property type="entry name" value="Peptidase_M1_aminopeptidases"/>
</dbReference>
<keyword evidence="7" id="KW-0645">Protease</keyword>
<keyword evidence="8" id="KW-0479">Metal-binding</keyword>
<dbReference type="SUPFAM" id="SSF63737">
    <property type="entry name" value="Leukotriene A4 hydrolase N-terminal domain"/>
    <property type="match status" value="1"/>
</dbReference>
<evidence type="ECO:0000256" key="10">
    <source>
        <dbReference type="ARBA" id="ARBA00022833"/>
    </source>
</evidence>
<feature type="domain" description="Peptidase M1 membrane alanine aminopeptidase" evidence="15">
    <location>
        <begin position="241"/>
        <end position="452"/>
    </location>
</feature>
<feature type="compositionally biased region" description="Low complexity" evidence="14">
    <location>
        <begin position="736"/>
        <end position="746"/>
    </location>
</feature>
<evidence type="ECO:0000259" key="15">
    <source>
        <dbReference type="Pfam" id="PF01433"/>
    </source>
</evidence>
<evidence type="ECO:0000256" key="13">
    <source>
        <dbReference type="ARBA" id="ARBA00031533"/>
    </source>
</evidence>
<evidence type="ECO:0000259" key="17">
    <source>
        <dbReference type="Pfam" id="PF17900"/>
    </source>
</evidence>
<dbReference type="InterPro" id="IPR001930">
    <property type="entry name" value="Peptidase_M1"/>
</dbReference>
<evidence type="ECO:0000256" key="8">
    <source>
        <dbReference type="ARBA" id="ARBA00022723"/>
    </source>
</evidence>
<accession>A0ABU7MQP6</accession>